<gene>
    <name evidence="2" type="ORF">PoB_005210400</name>
</gene>
<keyword evidence="3" id="KW-1185">Reference proteome</keyword>
<sequence length="81" mass="8870">MSGGIPSPMSVPDNVPNDERKTVHLRNGTVAPLNHAFSPMDIYCSNSKAEALILETISKYAERSSDSQETMAFEQQRTLGT</sequence>
<dbReference type="Proteomes" id="UP000735302">
    <property type="component" value="Unassembled WGS sequence"/>
</dbReference>
<dbReference type="EMBL" id="BLXT01005762">
    <property type="protein sequence ID" value="GFO25599.1"/>
    <property type="molecule type" value="Genomic_DNA"/>
</dbReference>
<feature type="region of interest" description="Disordered" evidence="1">
    <location>
        <begin position="1"/>
        <end position="20"/>
    </location>
</feature>
<organism evidence="2 3">
    <name type="scientific">Plakobranchus ocellatus</name>
    <dbReference type="NCBI Taxonomy" id="259542"/>
    <lineage>
        <taxon>Eukaryota</taxon>
        <taxon>Metazoa</taxon>
        <taxon>Spiralia</taxon>
        <taxon>Lophotrochozoa</taxon>
        <taxon>Mollusca</taxon>
        <taxon>Gastropoda</taxon>
        <taxon>Heterobranchia</taxon>
        <taxon>Euthyneura</taxon>
        <taxon>Panpulmonata</taxon>
        <taxon>Sacoglossa</taxon>
        <taxon>Placobranchoidea</taxon>
        <taxon>Plakobranchidae</taxon>
        <taxon>Plakobranchus</taxon>
    </lineage>
</organism>
<proteinExistence type="predicted"/>
<comment type="caution">
    <text evidence="2">The sequence shown here is derived from an EMBL/GenBank/DDBJ whole genome shotgun (WGS) entry which is preliminary data.</text>
</comment>
<reference evidence="2 3" key="1">
    <citation type="journal article" date="2021" name="Elife">
        <title>Chloroplast acquisition without the gene transfer in kleptoplastic sea slugs, Plakobranchus ocellatus.</title>
        <authorList>
            <person name="Maeda T."/>
            <person name="Takahashi S."/>
            <person name="Yoshida T."/>
            <person name="Shimamura S."/>
            <person name="Takaki Y."/>
            <person name="Nagai Y."/>
            <person name="Toyoda A."/>
            <person name="Suzuki Y."/>
            <person name="Arimoto A."/>
            <person name="Ishii H."/>
            <person name="Satoh N."/>
            <person name="Nishiyama T."/>
            <person name="Hasebe M."/>
            <person name="Maruyama T."/>
            <person name="Minagawa J."/>
            <person name="Obokata J."/>
            <person name="Shigenobu S."/>
        </authorList>
    </citation>
    <scope>NUCLEOTIDE SEQUENCE [LARGE SCALE GENOMIC DNA]</scope>
</reference>
<protein>
    <submittedName>
        <fullName evidence="2">Uncharacterized protein</fullName>
    </submittedName>
</protein>
<accession>A0AAV4C372</accession>
<dbReference type="AlphaFoldDB" id="A0AAV4C372"/>
<evidence type="ECO:0000313" key="3">
    <source>
        <dbReference type="Proteomes" id="UP000735302"/>
    </source>
</evidence>
<name>A0AAV4C372_9GAST</name>
<evidence type="ECO:0000313" key="2">
    <source>
        <dbReference type="EMBL" id="GFO25599.1"/>
    </source>
</evidence>
<evidence type="ECO:0000256" key="1">
    <source>
        <dbReference type="SAM" id="MobiDB-lite"/>
    </source>
</evidence>